<sequence length="270" mass="28611">MKHLFSGAIAAFVMANAAQAADVMRMAVTTSFNNSGLADVLLPEIAKDLNLDVQLLVVGTGQAIKLGEAGDVDAILVHSRSAEEAFVEGGYGSHRTEIMYNDFVFIGPKDDPAGIQDAEAATAALAAISNAQASFVSRGDDSGTHKKELSLWAEAGLDVAGFGGWYNAVGAGMGAALNTASGMPAYIMSDRASWLNFGNKGELALLYAGDPVLFNQYAYLPVNSEMHDHVKNDLALKLEGWLTSDRAKALINNYKINGETLFVFNAKEAE</sequence>
<feature type="signal peptide" evidence="1">
    <location>
        <begin position="1"/>
        <end position="20"/>
    </location>
</feature>
<dbReference type="InterPro" id="IPR052738">
    <property type="entry name" value="ABC-Tungstate_binding"/>
</dbReference>
<name>A0A1G7T6D8_9RHOB</name>
<feature type="chain" id="PRO_5011574605" evidence="1">
    <location>
        <begin position="21"/>
        <end position="270"/>
    </location>
</feature>
<dbReference type="InterPro" id="IPR024370">
    <property type="entry name" value="PBP_domain"/>
</dbReference>
<proteinExistence type="predicted"/>
<evidence type="ECO:0000313" key="4">
    <source>
        <dbReference type="Proteomes" id="UP000199399"/>
    </source>
</evidence>
<feature type="domain" description="PBP" evidence="2">
    <location>
        <begin position="25"/>
        <end position="246"/>
    </location>
</feature>
<dbReference type="Proteomes" id="UP000199399">
    <property type="component" value="Unassembled WGS sequence"/>
</dbReference>
<dbReference type="STRING" id="218672.SAMN04489759_10690"/>
<keyword evidence="4" id="KW-1185">Reference proteome</keyword>
<dbReference type="OrthoDB" id="186379at2"/>
<protein>
    <submittedName>
        <fullName evidence="3">Tungstate transport system substrate-binding protein</fullName>
    </submittedName>
</protein>
<dbReference type="PANTHER" id="PTHR37945:SF1">
    <property type="entry name" value="EXTRACELLULAR TUNGSTATE BINDING PROTEIN"/>
    <property type="match status" value="1"/>
</dbReference>
<keyword evidence="1" id="KW-0732">Signal</keyword>
<dbReference type="Pfam" id="PF12849">
    <property type="entry name" value="PBP_like_2"/>
    <property type="match status" value="1"/>
</dbReference>
<evidence type="ECO:0000259" key="2">
    <source>
        <dbReference type="Pfam" id="PF12849"/>
    </source>
</evidence>
<dbReference type="PANTHER" id="PTHR37945">
    <property type="entry name" value="EXTRACELLULAR TUNGSTATE BINDING PROTEIN"/>
    <property type="match status" value="1"/>
</dbReference>
<gene>
    <name evidence="3" type="ORF">SAMN04489759_10690</name>
</gene>
<dbReference type="SUPFAM" id="SSF53850">
    <property type="entry name" value="Periplasmic binding protein-like II"/>
    <property type="match status" value="1"/>
</dbReference>
<dbReference type="EMBL" id="FNBP01000006">
    <property type="protein sequence ID" value="SDG30199.1"/>
    <property type="molecule type" value="Genomic_DNA"/>
</dbReference>
<dbReference type="AlphaFoldDB" id="A0A1G7T6D8"/>
<evidence type="ECO:0000313" key="3">
    <source>
        <dbReference type="EMBL" id="SDG30199.1"/>
    </source>
</evidence>
<reference evidence="4" key="1">
    <citation type="submission" date="2016-10" db="EMBL/GenBank/DDBJ databases">
        <authorList>
            <person name="Varghese N."/>
            <person name="Submissions S."/>
        </authorList>
    </citation>
    <scope>NUCLEOTIDE SEQUENCE [LARGE SCALE GENOMIC DNA]</scope>
    <source>
        <strain evidence="4">DSM 16477</strain>
    </source>
</reference>
<organism evidence="3 4">
    <name type="scientific">Sulfitobacter delicatus</name>
    <dbReference type="NCBI Taxonomy" id="218672"/>
    <lineage>
        <taxon>Bacteria</taxon>
        <taxon>Pseudomonadati</taxon>
        <taxon>Pseudomonadota</taxon>
        <taxon>Alphaproteobacteria</taxon>
        <taxon>Rhodobacterales</taxon>
        <taxon>Roseobacteraceae</taxon>
        <taxon>Sulfitobacter</taxon>
    </lineage>
</organism>
<dbReference type="RefSeq" id="WP_093742563.1">
    <property type="nucleotide sequence ID" value="NZ_FNBP01000006.1"/>
</dbReference>
<evidence type="ECO:0000256" key="1">
    <source>
        <dbReference type="SAM" id="SignalP"/>
    </source>
</evidence>
<accession>A0A1G7T6D8</accession>
<dbReference type="Gene3D" id="3.40.190.10">
    <property type="entry name" value="Periplasmic binding protein-like II"/>
    <property type="match status" value="2"/>
</dbReference>